<evidence type="ECO:0000256" key="1">
    <source>
        <dbReference type="ARBA" id="ARBA00022692"/>
    </source>
</evidence>
<dbReference type="OrthoDB" id="6636411at2"/>
<name>A0A1X6YPR4_9RHOB</name>
<keyword evidence="1 4" id="KW-0812">Transmembrane</keyword>
<organism evidence="5 6">
    <name type="scientific">Pseudooceanicola marinus</name>
    <dbReference type="NCBI Taxonomy" id="396013"/>
    <lineage>
        <taxon>Bacteria</taxon>
        <taxon>Pseudomonadati</taxon>
        <taxon>Pseudomonadota</taxon>
        <taxon>Alphaproteobacteria</taxon>
        <taxon>Rhodobacterales</taxon>
        <taxon>Paracoccaceae</taxon>
        <taxon>Pseudooceanicola</taxon>
    </lineage>
</organism>
<dbReference type="Proteomes" id="UP000193963">
    <property type="component" value="Unassembled WGS sequence"/>
</dbReference>
<proteinExistence type="predicted"/>
<keyword evidence="6" id="KW-1185">Reference proteome</keyword>
<feature type="transmembrane region" description="Helical" evidence="4">
    <location>
        <begin position="248"/>
        <end position="267"/>
    </location>
</feature>
<dbReference type="InterPro" id="IPR036259">
    <property type="entry name" value="MFS_trans_sf"/>
</dbReference>
<dbReference type="EMBL" id="FWFN01000002">
    <property type="protein sequence ID" value="SLN26954.1"/>
    <property type="molecule type" value="Genomic_DNA"/>
</dbReference>
<reference evidence="6" key="1">
    <citation type="submission" date="2017-03" db="EMBL/GenBank/DDBJ databases">
        <authorList>
            <person name="Rodrigo-Torres L."/>
            <person name="Arahal R.D."/>
            <person name="Lucena T."/>
        </authorList>
    </citation>
    <scope>NUCLEOTIDE SEQUENCE [LARGE SCALE GENOMIC DNA]</scope>
    <source>
        <strain evidence="6">CECT 7751</strain>
    </source>
</reference>
<feature type="transmembrane region" description="Helical" evidence="4">
    <location>
        <begin position="303"/>
        <end position="324"/>
    </location>
</feature>
<dbReference type="RefSeq" id="WP_085886910.1">
    <property type="nucleotide sequence ID" value="NZ_FWFN01000002.1"/>
</dbReference>
<feature type="transmembrane region" description="Helical" evidence="4">
    <location>
        <begin position="279"/>
        <end position="297"/>
    </location>
</feature>
<feature type="transmembrane region" description="Helical" evidence="4">
    <location>
        <begin position="22"/>
        <end position="47"/>
    </location>
</feature>
<dbReference type="SUPFAM" id="SSF103473">
    <property type="entry name" value="MFS general substrate transporter"/>
    <property type="match status" value="1"/>
</dbReference>
<dbReference type="AlphaFoldDB" id="A0A1X6YPR4"/>
<feature type="transmembrane region" description="Helical" evidence="4">
    <location>
        <begin position="174"/>
        <end position="195"/>
    </location>
</feature>
<dbReference type="Pfam" id="PF07690">
    <property type="entry name" value="MFS_1"/>
    <property type="match status" value="1"/>
</dbReference>
<gene>
    <name evidence="5" type="ORF">PSM7751_01006</name>
</gene>
<keyword evidence="2 4" id="KW-1133">Transmembrane helix</keyword>
<dbReference type="InterPro" id="IPR011701">
    <property type="entry name" value="MFS"/>
</dbReference>
<feature type="transmembrane region" description="Helical" evidence="4">
    <location>
        <begin position="53"/>
        <end position="72"/>
    </location>
</feature>
<accession>A0A1X6YPR4</accession>
<dbReference type="GO" id="GO:0022857">
    <property type="term" value="F:transmembrane transporter activity"/>
    <property type="evidence" value="ECO:0007669"/>
    <property type="project" value="InterPro"/>
</dbReference>
<sequence length="390" mass="39254">MQTDMAQGEDGGRRVDWPLIRWYGASATLLVPQAAGPVAFSLLALALTGDESGGAALILAMTLAQVAGAVPFTRLGARFRAAPYMRALIGLRTLALLVLCLGAALGWPLWALAVCAALSGSVSGAAYGMLRALLNQLTPEDRYPRALGIAATLNEVSFVASPVLAAGLGGVSPLLAVLALSLLGGLPALLVPDVAPVPWAEPAADRRGILSPPVLLWLACAAAGGAAVATLEIGAVALALRFGHAPTMAILITVPLCVASVCGGLWVSWRNRMAGRAAVVAQLAVMALGCLLAATGLSLGLTVAGAVMVGAVLPPLGTTYMLLMDRLVPAHRRAEAFSVLRTANLLGVILASGVLAVVSLGAALVAVTLAMAAVTLAVALSPRAMGQGLG</sequence>
<protein>
    <submittedName>
        <fullName evidence="5">Major Facilitator Superfamily protein</fullName>
    </submittedName>
</protein>
<dbReference type="Gene3D" id="1.20.1250.20">
    <property type="entry name" value="MFS general substrate transporter like domains"/>
    <property type="match status" value="1"/>
</dbReference>
<keyword evidence="3 4" id="KW-0472">Membrane</keyword>
<feature type="transmembrane region" description="Helical" evidence="4">
    <location>
        <begin position="345"/>
        <end position="378"/>
    </location>
</feature>
<evidence type="ECO:0000313" key="6">
    <source>
        <dbReference type="Proteomes" id="UP000193963"/>
    </source>
</evidence>
<evidence type="ECO:0000256" key="2">
    <source>
        <dbReference type="ARBA" id="ARBA00022989"/>
    </source>
</evidence>
<evidence type="ECO:0000256" key="3">
    <source>
        <dbReference type="ARBA" id="ARBA00023136"/>
    </source>
</evidence>
<feature type="transmembrane region" description="Helical" evidence="4">
    <location>
        <begin position="84"/>
        <end position="104"/>
    </location>
</feature>
<evidence type="ECO:0000256" key="4">
    <source>
        <dbReference type="SAM" id="Phobius"/>
    </source>
</evidence>
<feature type="transmembrane region" description="Helical" evidence="4">
    <location>
        <begin position="215"/>
        <end position="242"/>
    </location>
</feature>
<evidence type="ECO:0000313" key="5">
    <source>
        <dbReference type="EMBL" id="SLN26954.1"/>
    </source>
</evidence>